<dbReference type="GO" id="GO:0005978">
    <property type="term" value="P:glycogen biosynthetic process"/>
    <property type="evidence" value="ECO:0007669"/>
    <property type="project" value="UniProtKB-KW"/>
</dbReference>
<feature type="domain" description="Glucose-1-phosphate adenylyltransferase/Bifunctional protein GlmU-like C-terminal hexapeptide" evidence="4">
    <location>
        <begin position="295"/>
        <end position="365"/>
    </location>
</feature>
<organism evidence="5 6">
    <name type="scientific">Sporolactobacillus shoreae</name>
    <dbReference type="NCBI Taxonomy" id="1465501"/>
    <lineage>
        <taxon>Bacteria</taxon>
        <taxon>Bacillati</taxon>
        <taxon>Bacillota</taxon>
        <taxon>Bacilli</taxon>
        <taxon>Bacillales</taxon>
        <taxon>Sporolactobacillaceae</taxon>
        <taxon>Sporolactobacillus</taxon>
    </lineage>
</organism>
<dbReference type="EMBL" id="SRJD01000009">
    <property type="protein sequence ID" value="TGA98113.1"/>
    <property type="molecule type" value="Genomic_DNA"/>
</dbReference>
<dbReference type="OrthoDB" id="9801810at2"/>
<dbReference type="InterPro" id="IPR005835">
    <property type="entry name" value="NTP_transferase_dom"/>
</dbReference>
<reference evidence="5 6" key="1">
    <citation type="journal article" date="2015" name="Int. J. Syst. Evol. Microbiol.">
        <title>Sporolactobacillus shoreae sp. nov. and Sporolactobacillus spathodeae sp. nov., two spore-forming lactic acid bacteria isolated from tree barks in Thailand.</title>
        <authorList>
            <person name="Thamacharoensuk T."/>
            <person name="Kitahara M."/>
            <person name="Ohkuma M."/>
            <person name="Thongchul N."/>
            <person name="Tanasupawat S."/>
        </authorList>
    </citation>
    <scope>NUCLEOTIDE SEQUENCE [LARGE SCALE GENOMIC DNA]</scope>
    <source>
        <strain evidence="5 6">BK92</strain>
    </source>
</reference>
<dbReference type="Gene3D" id="2.160.10.10">
    <property type="entry name" value="Hexapeptide repeat proteins"/>
    <property type="match status" value="1"/>
</dbReference>
<sequence>MRKNKICGILNLTEHRQALYPLTLSRPIASLPFCSRYRLIDFPMSDLTTAGVETIGVFLNDSLRSIYDHVRSGKEWGMDSIHGGLFFFSSITSDPGNGQRRLMDGDIYNYFKNMEFIEKSGAEYAVVMGTKMLCNIDVQAVLRNHIEQGADITVVYKTMDQLTESDQEMSCMTIGEDGLVQGLRSCTLRHSEDKALINMEIYLLKSTLLMKMIRNVVAENEHCNLNDVLHQAIVNLPTNGFEYTGYLKNINSVKNYYDANMDMLQEANMTALLKGSQPIHTKVKNEAPTYYSDTSDVRDSLVANGCVIKGEVNHSVIFRNVTVEKNATVDSSLVMQGSYVGSGAELHYVILDKQVRIEANTKLIGTKDKPIVIEKNSVISRILEENTGLPIVEDTSDRIDEKTDYHPTLFP</sequence>
<evidence type="ECO:0000256" key="1">
    <source>
        <dbReference type="ARBA" id="ARBA00010443"/>
    </source>
</evidence>
<feature type="domain" description="Nucleotidyl transferase" evidence="3">
    <location>
        <begin position="19"/>
        <end position="265"/>
    </location>
</feature>
<dbReference type="InterPro" id="IPR011831">
    <property type="entry name" value="ADP-Glc_PPase"/>
</dbReference>
<keyword evidence="5" id="KW-0548">Nucleotidyltransferase</keyword>
<dbReference type="SUPFAM" id="SSF51161">
    <property type="entry name" value="Trimeric LpxA-like enzymes"/>
    <property type="match status" value="1"/>
</dbReference>
<dbReference type="EC" id="2.7.7.27" evidence="5"/>
<proteinExistence type="inferred from homology"/>
<dbReference type="Pfam" id="PF24894">
    <property type="entry name" value="Hexapep_GlmU"/>
    <property type="match status" value="1"/>
</dbReference>
<gene>
    <name evidence="5" type="primary">glgD</name>
    <name evidence="5" type="ORF">E4665_09165</name>
</gene>
<dbReference type="InterPro" id="IPR011832">
    <property type="entry name" value="GlgDAde_trans"/>
</dbReference>
<evidence type="ECO:0000259" key="4">
    <source>
        <dbReference type="Pfam" id="PF24894"/>
    </source>
</evidence>
<dbReference type="RefSeq" id="WP_135348494.1">
    <property type="nucleotide sequence ID" value="NZ_SRJD01000009.1"/>
</dbReference>
<comment type="similarity">
    <text evidence="1">Belongs to the bacterial/plant glucose-1-phosphate adenylyltransferase family.</text>
</comment>
<dbReference type="Proteomes" id="UP000298347">
    <property type="component" value="Unassembled WGS sequence"/>
</dbReference>
<dbReference type="Pfam" id="PF00483">
    <property type="entry name" value="NTP_transferase"/>
    <property type="match status" value="1"/>
</dbReference>
<name>A0A4Z0GP56_9BACL</name>
<dbReference type="InterPro" id="IPR056818">
    <property type="entry name" value="GlmU/GlgC-like_hexapep"/>
</dbReference>
<comment type="caution">
    <text evidence="5">The sequence shown here is derived from an EMBL/GenBank/DDBJ whole genome shotgun (WGS) entry which is preliminary data.</text>
</comment>
<dbReference type="CDD" id="cd02508">
    <property type="entry name" value="ADP_Glucose_PP"/>
    <property type="match status" value="1"/>
</dbReference>
<dbReference type="AlphaFoldDB" id="A0A4Z0GP56"/>
<dbReference type="SUPFAM" id="SSF53448">
    <property type="entry name" value="Nucleotide-diphospho-sugar transferases"/>
    <property type="match status" value="1"/>
</dbReference>
<protein>
    <submittedName>
        <fullName evidence="5">Glucose-1-phosphate adenylyltransferase subunit GlgD</fullName>
        <ecNumber evidence="5">2.7.7.27</ecNumber>
    </submittedName>
</protein>
<dbReference type="InterPro" id="IPR029044">
    <property type="entry name" value="Nucleotide-diphossugar_trans"/>
</dbReference>
<dbReference type="CDD" id="cd04651">
    <property type="entry name" value="LbH_G1P_AT_C"/>
    <property type="match status" value="1"/>
</dbReference>
<dbReference type="Gene3D" id="3.90.550.10">
    <property type="entry name" value="Spore Coat Polysaccharide Biosynthesis Protein SpsA, Chain A"/>
    <property type="match status" value="1"/>
</dbReference>
<evidence type="ECO:0000313" key="6">
    <source>
        <dbReference type="Proteomes" id="UP000298347"/>
    </source>
</evidence>
<evidence type="ECO:0000259" key="3">
    <source>
        <dbReference type="Pfam" id="PF00483"/>
    </source>
</evidence>
<dbReference type="InterPro" id="IPR011004">
    <property type="entry name" value="Trimer_LpxA-like_sf"/>
</dbReference>
<evidence type="ECO:0000313" key="5">
    <source>
        <dbReference type="EMBL" id="TGA98113.1"/>
    </source>
</evidence>
<keyword evidence="5" id="KW-0808">Transferase</keyword>
<accession>A0A4Z0GP56</accession>
<dbReference type="NCBIfam" id="TIGR02092">
    <property type="entry name" value="glgD"/>
    <property type="match status" value="1"/>
</dbReference>
<keyword evidence="2" id="KW-0320">Glycogen biosynthesis</keyword>
<dbReference type="PANTHER" id="PTHR43523">
    <property type="entry name" value="GLUCOSE-1-PHOSPHATE ADENYLYLTRANSFERASE-RELATED"/>
    <property type="match status" value="1"/>
</dbReference>
<dbReference type="PANTHER" id="PTHR43523:SF6">
    <property type="entry name" value="GLYCOGEN BIOSYNTHESIS PROTEIN GLGD"/>
    <property type="match status" value="1"/>
</dbReference>
<dbReference type="GO" id="GO:0008878">
    <property type="term" value="F:glucose-1-phosphate adenylyltransferase activity"/>
    <property type="evidence" value="ECO:0007669"/>
    <property type="project" value="UniProtKB-EC"/>
</dbReference>
<keyword evidence="6" id="KW-1185">Reference proteome</keyword>
<evidence type="ECO:0000256" key="2">
    <source>
        <dbReference type="ARBA" id="ARBA00023056"/>
    </source>
</evidence>